<dbReference type="PANTHER" id="PTHR10696:SF56">
    <property type="entry name" value="TAUD_TFDA-LIKE DOMAIN-CONTAINING PROTEIN"/>
    <property type="match status" value="1"/>
</dbReference>
<evidence type="ECO:0000313" key="4">
    <source>
        <dbReference type="EMBL" id="KAJ7021318.1"/>
    </source>
</evidence>
<dbReference type="InterPro" id="IPR050411">
    <property type="entry name" value="AlphaKG_dependent_hydroxylases"/>
</dbReference>
<dbReference type="Pfam" id="PF02668">
    <property type="entry name" value="TauD"/>
    <property type="match status" value="1"/>
</dbReference>
<evidence type="ECO:0000313" key="5">
    <source>
        <dbReference type="Proteomes" id="UP001218188"/>
    </source>
</evidence>
<evidence type="ECO:0000259" key="3">
    <source>
        <dbReference type="Pfam" id="PF02668"/>
    </source>
</evidence>
<feature type="domain" description="TauD/TfdA-like" evidence="3">
    <location>
        <begin position="45"/>
        <end position="306"/>
    </location>
</feature>
<dbReference type="EMBL" id="JARJCM010000236">
    <property type="protein sequence ID" value="KAJ7021318.1"/>
    <property type="molecule type" value="Genomic_DNA"/>
</dbReference>
<sequence>MSIESGPCAWKAEDVHRDGSWIQRLTHDEVDGFRTALAHAHKVNKPLLEMEQADFPLSDVSRLALERAIGTTQGRWGMCLMRGFPTDEWTAAEMRLAYWGMGLYMGVARTQNRASEVINDVRDAGGSYKVKGGRGYNTNAGLDFHQDSCDVVALLCRRTAKSGGTSKVMSSIALRDRVRELRPDLLPVLKDSNWFHSFQNAQGPSQPPFYRCPIFGDDDRFFCARTNRKNTAAAQRDFPEVPRLTTQQEEALDLLDEIMPSDEFCYAMELERGDMQLLNSFVTLHSRTPFEDHADPDQKRHLMRLWLSIPASQPLPPQWAEYWGDVRAGAVRGGYRGISITTDFLAYEKRQAEVMRMVLTPWKPIIDQEEMNRILGHAKHHGVGAGMPILPVGIIVESKTRSVPGKGGNTMFATNVHLLWAKLVHTSLRSLSGRESELGGLLIILGRAFRGELQANDLQPIRGVWPEDARETFLDAVAVSLPGVVDQYTDALQTLKGLLARREVTPLLGKLAHDVLKISRRARCFVWLNQQQPPDRPSS</sequence>
<keyword evidence="5" id="KW-1185">Reference proteome</keyword>
<evidence type="ECO:0000256" key="2">
    <source>
        <dbReference type="ARBA" id="ARBA00023194"/>
    </source>
</evidence>
<dbReference type="GO" id="GO:0017000">
    <property type="term" value="P:antibiotic biosynthetic process"/>
    <property type="evidence" value="ECO:0007669"/>
    <property type="project" value="UniProtKB-KW"/>
</dbReference>
<dbReference type="InterPro" id="IPR042098">
    <property type="entry name" value="TauD-like_sf"/>
</dbReference>
<proteinExistence type="predicted"/>
<evidence type="ECO:0000256" key="1">
    <source>
        <dbReference type="ARBA" id="ARBA00023002"/>
    </source>
</evidence>
<protein>
    <recommendedName>
        <fullName evidence="3">TauD/TfdA-like domain-containing protein</fullName>
    </recommendedName>
</protein>
<dbReference type="PANTHER" id="PTHR10696">
    <property type="entry name" value="GAMMA-BUTYROBETAINE HYDROXYLASE-RELATED"/>
    <property type="match status" value="1"/>
</dbReference>
<accession>A0AAD6S6I8</accession>
<gene>
    <name evidence="4" type="ORF">C8F04DRAFT_1241459</name>
</gene>
<dbReference type="Proteomes" id="UP001218188">
    <property type="component" value="Unassembled WGS sequence"/>
</dbReference>
<dbReference type="SUPFAM" id="SSF51197">
    <property type="entry name" value="Clavaminate synthase-like"/>
    <property type="match status" value="1"/>
</dbReference>
<dbReference type="InterPro" id="IPR003819">
    <property type="entry name" value="TauD/TfdA-like"/>
</dbReference>
<comment type="caution">
    <text evidence="4">The sequence shown here is derived from an EMBL/GenBank/DDBJ whole genome shotgun (WGS) entry which is preliminary data.</text>
</comment>
<keyword evidence="2" id="KW-0045">Antibiotic biosynthesis</keyword>
<keyword evidence="1" id="KW-0560">Oxidoreductase</keyword>
<reference evidence="4" key="1">
    <citation type="submission" date="2023-03" db="EMBL/GenBank/DDBJ databases">
        <title>Massive genome expansion in bonnet fungi (Mycena s.s.) driven by repeated elements and novel gene families across ecological guilds.</title>
        <authorList>
            <consortium name="Lawrence Berkeley National Laboratory"/>
            <person name="Harder C.B."/>
            <person name="Miyauchi S."/>
            <person name="Viragh M."/>
            <person name="Kuo A."/>
            <person name="Thoen E."/>
            <person name="Andreopoulos B."/>
            <person name="Lu D."/>
            <person name="Skrede I."/>
            <person name="Drula E."/>
            <person name="Henrissat B."/>
            <person name="Morin E."/>
            <person name="Kohler A."/>
            <person name="Barry K."/>
            <person name="LaButti K."/>
            <person name="Morin E."/>
            <person name="Salamov A."/>
            <person name="Lipzen A."/>
            <person name="Mereny Z."/>
            <person name="Hegedus B."/>
            <person name="Baldrian P."/>
            <person name="Stursova M."/>
            <person name="Weitz H."/>
            <person name="Taylor A."/>
            <person name="Grigoriev I.V."/>
            <person name="Nagy L.G."/>
            <person name="Martin F."/>
            <person name="Kauserud H."/>
        </authorList>
    </citation>
    <scope>NUCLEOTIDE SEQUENCE</scope>
    <source>
        <strain evidence="4">CBHHK200</strain>
    </source>
</reference>
<name>A0AAD6S6I8_9AGAR</name>
<organism evidence="4 5">
    <name type="scientific">Mycena alexandri</name>
    <dbReference type="NCBI Taxonomy" id="1745969"/>
    <lineage>
        <taxon>Eukaryota</taxon>
        <taxon>Fungi</taxon>
        <taxon>Dikarya</taxon>
        <taxon>Basidiomycota</taxon>
        <taxon>Agaricomycotina</taxon>
        <taxon>Agaricomycetes</taxon>
        <taxon>Agaricomycetidae</taxon>
        <taxon>Agaricales</taxon>
        <taxon>Marasmiineae</taxon>
        <taxon>Mycenaceae</taxon>
        <taxon>Mycena</taxon>
    </lineage>
</organism>
<dbReference type="AlphaFoldDB" id="A0AAD6S6I8"/>
<dbReference type="GO" id="GO:0016491">
    <property type="term" value="F:oxidoreductase activity"/>
    <property type="evidence" value="ECO:0007669"/>
    <property type="project" value="UniProtKB-KW"/>
</dbReference>
<dbReference type="Gene3D" id="3.60.130.10">
    <property type="entry name" value="Clavaminate synthase-like"/>
    <property type="match status" value="1"/>
</dbReference>